<dbReference type="InterPro" id="IPR022417">
    <property type="entry name" value="Porphobilin_deaminase_N"/>
</dbReference>
<dbReference type="AlphaFoldDB" id="F9CVB2"/>
<dbReference type="Gene3D" id="3.40.190.10">
    <property type="entry name" value="Periplasmic binding protein-like II"/>
    <property type="match status" value="2"/>
</dbReference>
<dbReference type="HAMAP" id="MF_00260">
    <property type="entry name" value="Porphobil_deam"/>
    <property type="match status" value="1"/>
</dbReference>
<comment type="pathway">
    <text evidence="2">Porphyrin-containing compound metabolism; protoporphyrin-IX biosynthesis; coproporphyrinogen-III from 5-aminolevulinate: step 2/4.</text>
</comment>
<name>F9CVB2_9ARCH</name>
<evidence type="ECO:0000256" key="6">
    <source>
        <dbReference type="ARBA" id="ARBA00048169"/>
    </source>
</evidence>
<dbReference type="PIRSF" id="PIRSF001438">
    <property type="entry name" value="4pyrrol_synth_OHMeBilane_synth"/>
    <property type="match status" value="1"/>
</dbReference>
<dbReference type="PRINTS" id="PR00151">
    <property type="entry name" value="PORPHBDMNASE"/>
</dbReference>
<dbReference type="RefSeq" id="WP_007549901.1">
    <property type="nucleotide sequence ID" value="NZ_AFPU01000001.1"/>
</dbReference>
<feature type="domain" description="Porphobilinogen deaminase N-terminal" evidence="8">
    <location>
        <begin position="4"/>
        <end position="208"/>
    </location>
</feature>
<dbReference type="EC" id="2.5.1.61" evidence="7"/>
<dbReference type="GO" id="GO:0004418">
    <property type="term" value="F:hydroxymethylbilane synthase activity"/>
    <property type="evidence" value="ECO:0007669"/>
    <property type="project" value="UniProtKB-UniRule"/>
</dbReference>
<dbReference type="Gene3D" id="3.30.160.40">
    <property type="entry name" value="Porphobilinogen deaminase, C-terminal domain"/>
    <property type="match status" value="1"/>
</dbReference>
<reference evidence="10 11" key="1">
    <citation type="journal article" date="2011" name="J. Bacteriol.">
        <title>Genome Sequence of an Ammonia-Oxidizing Soil Archaeon, "Candidatus Nitrosoarchaeum koreensis" MY1.</title>
        <authorList>
            <person name="Kim B.K."/>
            <person name="Jung M.Y."/>
            <person name="Yu D.S."/>
            <person name="Park S.J."/>
            <person name="Oh T.K."/>
            <person name="Rhee S.K."/>
            <person name="Kim J.F."/>
        </authorList>
    </citation>
    <scope>NUCLEOTIDE SEQUENCE [LARGE SCALE GENOMIC DNA]</scope>
    <source>
        <strain evidence="10 11">MY1</strain>
    </source>
</reference>
<dbReference type="Pfam" id="PF03900">
    <property type="entry name" value="Porphobil_deamC"/>
    <property type="match status" value="1"/>
</dbReference>
<keyword evidence="5 7" id="KW-0627">Porphyrin biosynthesis</keyword>
<keyword evidence="11" id="KW-1185">Reference proteome</keyword>
<evidence type="ECO:0000259" key="8">
    <source>
        <dbReference type="Pfam" id="PF01379"/>
    </source>
</evidence>
<dbReference type="NCBIfam" id="TIGR00212">
    <property type="entry name" value="hemC"/>
    <property type="match status" value="1"/>
</dbReference>
<sequence length="311" mass="34318">MKYVIGARGSQLSIAQTNWVKSELKKINPDAEFEIKTITTKGDTDARPLFTIDQKGIFEKEIDRAVADNEVDFAVHSLKDVPSQLIDNLILSSVPKREMVNDIFISSDGTNLDSIKPGAVIGTSSLRRAVQITRKRPDVIVRPIRGNIETRIRKVFENEFDAIVLAQAGITRLGVDTTFTQLSIDDFSPSPGQGALAIVSRKNDSDTNSMLAKIEDSDSRLEIEAERALSDYVDSGCRFPIGAYAKSNGDEMTLSVSAFSVDGKQSLFVKKSGSKYDPASLGKTVGMELRKKGVNDLAINWRKKVEEWNKQ</sequence>
<dbReference type="PANTHER" id="PTHR11557:SF0">
    <property type="entry name" value="PORPHOBILINOGEN DEAMINASE"/>
    <property type="match status" value="1"/>
</dbReference>
<keyword evidence="4 7" id="KW-0808">Transferase</keyword>
<dbReference type="EMBL" id="AFPU01000001">
    <property type="protein sequence ID" value="EGP93214.1"/>
    <property type="molecule type" value="Genomic_DNA"/>
</dbReference>
<accession>F9CVB2</accession>
<evidence type="ECO:0000256" key="4">
    <source>
        <dbReference type="ARBA" id="ARBA00022679"/>
    </source>
</evidence>
<dbReference type="InterPro" id="IPR000860">
    <property type="entry name" value="HemC"/>
</dbReference>
<comment type="cofactor">
    <cofactor evidence="7">
        <name>dipyrromethane</name>
        <dbReference type="ChEBI" id="CHEBI:60342"/>
    </cofactor>
    <text evidence="7">Binds 1 dipyrromethane group covalently.</text>
</comment>
<comment type="similarity">
    <text evidence="3 7">Belongs to the HMBS family.</text>
</comment>
<evidence type="ECO:0000259" key="9">
    <source>
        <dbReference type="Pfam" id="PF03900"/>
    </source>
</evidence>
<organism evidence="10 11">
    <name type="scientific">Nitrosarchaeum koreense MY1</name>
    <dbReference type="NCBI Taxonomy" id="1001994"/>
    <lineage>
        <taxon>Archaea</taxon>
        <taxon>Nitrososphaerota</taxon>
        <taxon>Nitrososphaeria</taxon>
        <taxon>Nitrosopumilales</taxon>
        <taxon>Nitrosopumilaceae</taxon>
        <taxon>Nitrosarchaeum</taxon>
    </lineage>
</organism>
<evidence type="ECO:0000256" key="5">
    <source>
        <dbReference type="ARBA" id="ARBA00023244"/>
    </source>
</evidence>
<dbReference type="CDD" id="cd13644">
    <property type="entry name" value="PBP2_HemC_archaea"/>
    <property type="match status" value="1"/>
</dbReference>
<dbReference type="OrthoDB" id="8042at2157"/>
<evidence type="ECO:0000313" key="10">
    <source>
        <dbReference type="EMBL" id="EGP93214.1"/>
    </source>
</evidence>
<dbReference type="InterPro" id="IPR036803">
    <property type="entry name" value="Porphobilinogen_deaminase_C_sf"/>
</dbReference>
<comment type="function">
    <text evidence="1 7">Tetrapolymerization of the monopyrrole PBG into the hydroxymethylbilane pre-uroporphyrinogen in several discrete steps.</text>
</comment>
<dbReference type="SUPFAM" id="SSF53850">
    <property type="entry name" value="Periplasmic binding protein-like II"/>
    <property type="match status" value="1"/>
</dbReference>
<comment type="miscellaneous">
    <text evidence="7">The porphobilinogen subunits are added to the dipyrromethane group.</text>
</comment>
<feature type="modified residue" description="S-(dipyrrolylmethanemethyl)cysteine" evidence="7">
    <location>
        <position position="237"/>
    </location>
</feature>
<dbReference type="GO" id="GO:0005737">
    <property type="term" value="C:cytoplasm"/>
    <property type="evidence" value="ECO:0007669"/>
    <property type="project" value="UniProtKB-UniRule"/>
</dbReference>
<dbReference type="Proteomes" id="UP000004440">
    <property type="component" value="Unassembled WGS sequence"/>
</dbReference>
<dbReference type="FunFam" id="3.40.190.10:FF:000005">
    <property type="entry name" value="Porphobilinogen deaminase"/>
    <property type="match status" value="1"/>
</dbReference>
<dbReference type="PATRIC" id="fig|1001994.6.peg.430"/>
<dbReference type="STRING" id="1001994.MY1_0446"/>
<dbReference type="Pfam" id="PF01379">
    <property type="entry name" value="Porphobil_deam"/>
    <property type="match status" value="1"/>
</dbReference>
<evidence type="ECO:0000256" key="3">
    <source>
        <dbReference type="ARBA" id="ARBA00005638"/>
    </source>
</evidence>
<dbReference type="PANTHER" id="PTHR11557">
    <property type="entry name" value="PORPHOBILINOGEN DEAMINASE"/>
    <property type="match status" value="1"/>
</dbReference>
<gene>
    <name evidence="7" type="primary">hemC</name>
    <name evidence="10" type="ORF">MY1_0446</name>
</gene>
<evidence type="ECO:0000313" key="11">
    <source>
        <dbReference type="Proteomes" id="UP000004440"/>
    </source>
</evidence>
<evidence type="ECO:0000256" key="7">
    <source>
        <dbReference type="HAMAP-Rule" id="MF_00260"/>
    </source>
</evidence>
<dbReference type="FunFam" id="3.40.190.10:FF:000086">
    <property type="entry name" value="Probable porphobilinogen deaminase"/>
    <property type="match status" value="1"/>
</dbReference>
<dbReference type="GO" id="GO:0006782">
    <property type="term" value="P:protoporphyrinogen IX biosynthetic process"/>
    <property type="evidence" value="ECO:0007669"/>
    <property type="project" value="UniProtKB-UniRule"/>
</dbReference>
<protein>
    <recommendedName>
        <fullName evidence="7">Probable porphobilinogen deaminase</fullName>
        <shortName evidence="7">PBG</shortName>
        <ecNumber evidence="7">2.5.1.61</ecNumber>
    </recommendedName>
    <alternativeName>
        <fullName evidence="7">Hydroxymethylbilane synthase</fullName>
        <shortName evidence="7">HMBS</shortName>
    </alternativeName>
    <alternativeName>
        <fullName evidence="7">Pre-uroporphyrinogen synthase</fullName>
    </alternativeName>
</protein>
<evidence type="ECO:0000256" key="2">
    <source>
        <dbReference type="ARBA" id="ARBA00004735"/>
    </source>
</evidence>
<comment type="caution">
    <text evidence="10">The sequence shown here is derived from an EMBL/GenBank/DDBJ whole genome shotgun (WGS) entry which is preliminary data.</text>
</comment>
<feature type="domain" description="Porphobilinogen deaminase C-terminal" evidence="9">
    <location>
        <begin position="221"/>
        <end position="290"/>
    </location>
</feature>
<dbReference type="InterPro" id="IPR022418">
    <property type="entry name" value="Porphobilinogen_deaminase_C"/>
</dbReference>
<comment type="catalytic activity">
    <reaction evidence="6 7">
        <text>4 porphobilinogen + H2O = hydroxymethylbilane + 4 NH4(+)</text>
        <dbReference type="Rhea" id="RHEA:13185"/>
        <dbReference type="ChEBI" id="CHEBI:15377"/>
        <dbReference type="ChEBI" id="CHEBI:28938"/>
        <dbReference type="ChEBI" id="CHEBI:57845"/>
        <dbReference type="ChEBI" id="CHEBI:58126"/>
        <dbReference type="EC" id="2.5.1.61"/>
    </reaction>
</comment>
<proteinExistence type="inferred from homology"/>
<dbReference type="SUPFAM" id="SSF54782">
    <property type="entry name" value="Porphobilinogen deaminase (hydroxymethylbilane synthase), C-terminal domain"/>
    <property type="match status" value="1"/>
</dbReference>
<evidence type="ECO:0000256" key="1">
    <source>
        <dbReference type="ARBA" id="ARBA00002869"/>
    </source>
</evidence>